<evidence type="ECO:0000259" key="3">
    <source>
        <dbReference type="Pfam" id="PF02525"/>
    </source>
</evidence>
<sequence length="217" mass="23898">MFNDAPGNAASGQIAIYDPESNMEKRILLLQGHPDTTERHFGHELADAYAAGAGKGGHAVRRIEVAALDFPLLRSEREWEQGLLPPSLREAQQAIKWAEHLVLFFPLWLGDMPAIFKGFLEQVARPGFAFTGEGNNPFLRKGLTGRSARLVVTMGMPALIYRWYFRAHSVKSLERNILGFVGIAPIHETLIGGVGNLSQEDGEAWLVKLEALGRKGA</sequence>
<evidence type="ECO:0000313" key="5">
    <source>
        <dbReference type="Proteomes" id="UP000295382"/>
    </source>
</evidence>
<dbReference type="InterPro" id="IPR051545">
    <property type="entry name" value="NAD(P)H_dehydrogenase_qn"/>
</dbReference>
<dbReference type="Pfam" id="PF02525">
    <property type="entry name" value="Flavodoxin_2"/>
    <property type="match status" value="1"/>
</dbReference>
<dbReference type="PANTHER" id="PTHR10204">
    <property type="entry name" value="NAD P H OXIDOREDUCTASE-RELATED"/>
    <property type="match status" value="1"/>
</dbReference>
<dbReference type="Gene3D" id="3.40.50.360">
    <property type="match status" value="1"/>
</dbReference>
<dbReference type="InterPro" id="IPR003680">
    <property type="entry name" value="Flavodoxin_fold"/>
</dbReference>
<evidence type="ECO:0000256" key="1">
    <source>
        <dbReference type="ARBA" id="ARBA00006252"/>
    </source>
</evidence>
<dbReference type="AlphaFoldDB" id="A0A4R3HRI9"/>
<reference evidence="4 5" key="1">
    <citation type="submission" date="2019-03" db="EMBL/GenBank/DDBJ databases">
        <title>Genomic Encyclopedia of Type Strains, Phase IV (KMG-IV): sequencing the most valuable type-strain genomes for metagenomic binning, comparative biology and taxonomic classification.</title>
        <authorList>
            <person name="Goeker M."/>
        </authorList>
    </citation>
    <scope>NUCLEOTIDE SEQUENCE [LARGE SCALE GENOMIC DNA]</scope>
    <source>
        <strain evidence="4 5">DSM 7445</strain>
    </source>
</reference>
<dbReference type="InterPro" id="IPR029039">
    <property type="entry name" value="Flavoprotein-like_sf"/>
</dbReference>
<proteinExistence type="inferred from homology"/>
<keyword evidence="5" id="KW-1185">Reference proteome</keyword>
<comment type="similarity">
    <text evidence="1">Belongs to the NAD(P)H dehydrogenase (quinone) family.</text>
</comment>
<dbReference type="SUPFAM" id="SSF52218">
    <property type="entry name" value="Flavoproteins"/>
    <property type="match status" value="1"/>
</dbReference>
<dbReference type="GO" id="GO:0005829">
    <property type="term" value="C:cytosol"/>
    <property type="evidence" value="ECO:0007669"/>
    <property type="project" value="TreeGrafter"/>
</dbReference>
<name>A0A4R3HRI9_PAULE</name>
<gene>
    <name evidence="4" type="ORF">EDC30_12131</name>
</gene>
<keyword evidence="2" id="KW-0560">Oxidoreductase</keyword>
<feature type="domain" description="Flavodoxin-like fold" evidence="3">
    <location>
        <begin position="25"/>
        <end position="200"/>
    </location>
</feature>
<dbReference type="Proteomes" id="UP000295382">
    <property type="component" value="Unassembled WGS sequence"/>
</dbReference>
<protein>
    <submittedName>
        <fullName evidence="4">Putative NADPH-quinone reductase</fullName>
    </submittedName>
</protein>
<dbReference type="GO" id="GO:0003955">
    <property type="term" value="F:NAD(P)H dehydrogenase (quinone) activity"/>
    <property type="evidence" value="ECO:0007669"/>
    <property type="project" value="TreeGrafter"/>
</dbReference>
<evidence type="ECO:0000313" key="4">
    <source>
        <dbReference type="EMBL" id="TCS32607.1"/>
    </source>
</evidence>
<dbReference type="EMBL" id="SLZQ01000021">
    <property type="protein sequence ID" value="TCS32607.1"/>
    <property type="molecule type" value="Genomic_DNA"/>
</dbReference>
<evidence type="ECO:0000256" key="2">
    <source>
        <dbReference type="ARBA" id="ARBA00023002"/>
    </source>
</evidence>
<accession>A0A4R3HRI9</accession>
<organism evidence="4 5">
    <name type="scientific">Paucimonas lemoignei</name>
    <name type="common">Pseudomonas lemoignei</name>
    <dbReference type="NCBI Taxonomy" id="29443"/>
    <lineage>
        <taxon>Bacteria</taxon>
        <taxon>Pseudomonadati</taxon>
        <taxon>Pseudomonadota</taxon>
        <taxon>Betaproteobacteria</taxon>
        <taxon>Burkholderiales</taxon>
        <taxon>Burkholderiaceae</taxon>
        <taxon>Paucimonas</taxon>
    </lineage>
</organism>
<comment type="caution">
    <text evidence="4">The sequence shown here is derived from an EMBL/GenBank/DDBJ whole genome shotgun (WGS) entry which is preliminary data.</text>
</comment>
<dbReference type="PANTHER" id="PTHR10204:SF34">
    <property type="entry name" value="NAD(P)H DEHYDROGENASE [QUINONE] 1 ISOFORM 1"/>
    <property type="match status" value="1"/>
</dbReference>